<dbReference type="Pfam" id="PF01152">
    <property type="entry name" value="Bac_globin"/>
    <property type="match status" value="1"/>
</dbReference>
<evidence type="ECO:0000313" key="7">
    <source>
        <dbReference type="Proteomes" id="UP000523955"/>
    </source>
</evidence>
<gene>
    <name evidence="6" type="ORF">H5V45_06335</name>
</gene>
<organism evidence="6 7">
    <name type="scientific">Nocardioides luti</name>
    <dbReference type="NCBI Taxonomy" id="2761101"/>
    <lineage>
        <taxon>Bacteria</taxon>
        <taxon>Bacillati</taxon>
        <taxon>Actinomycetota</taxon>
        <taxon>Actinomycetes</taxon>
        <taxon>Propionibacteriales</taxon>
        <taxon>Nocardioidaceae</taxon>
        <taxon>Nocardioides</taxon>
    </lineage>
</organism>
<feature type="binding site" description="distal binding residue" evidence="5">
    <location>
        <position position="72"/>
    </location>
    <ligand>
        <name>heme</name>
        <dbReference type="ChEBI" id="CHEBI:30413"/>
    </ligand>
    <ligandPart>
        <name>Fe</name>
        <dbReference type="ChEBI" id="CHEBI:18248"/>
    </ligandPart>
</feature>
<keyword evidence="1" id="KW-0813">Transport</keyword>
<dbReference type="GO" id="GO:0019825">
    <property type="term" value="F:oxygen binding"/>
    <property type="evidence" value="ECO:0007669"/>
    <property type="project" value="InterPro"/>
</dbReference>
<evidence type="ECO:0000313" key="6">
    <source>
        <dbReference type="EMBL" id="MBB6626935.1"/>
    </source>
</evidence>
<dbReference type="SUPFAM" id="SSF46458">
    <property type="entry name" value="Globin-like"/>
    <property type="match status" value="1"/>
</dbReference>
<dbReference type="GO" id="GO:0020037">
    <property type="term" value="F:heme binding"/>
    <property type="evidence" value="ECO:0007669"/>
    <property type="project" value="InterPro"/>
</dbReference>
<dbReference type="Proteomes" id="UP000523955">
    <property type="component" value="Unassembled WGS sequence"/>
</dbReference>
<dbReference type="RefSeq" id="WP_185252153.1">
    <property type="nucleotide sequence ID" value="NZ_JACKXE010000001.1"/>
</dbReference>
<dbReference type="EMBL" id="JACKXE010000001">
    <property type="protein sequence ID" value="MBB6626935.1"/>
    <property type="molecule type" value="Genomic_DNA"/>
</dbReference>
<keyword evidence="4 5" id="KW-0408">Iron</keyword>
<protein>
    <submittedName>
        <fullName evidence="6">Oxidoreductase</fullName>
    </submittedName>
</protein>
<keyword evidence="2 5" id="KW-0349">Heme</keyword>
<dbReference type="Gene3D" id="1.10.490.10">
    <property type="entry name" value="Globins"/>
    <property type="match status" value="1"/>
</dbReference>
<evidence type="ECO:0000256" key="5">
    <source>
        <dbReference type="PIRSR" id="PIRSR601486-1"/>
    </source>
</evidence>
<dbReference type="InterPro" id="IPR009050">
    <property type="entry name" value="Globin-like_sf"/>
</dbReference>
<dbReference type="InterPro" id="IPR012292">
    <property type="entry name" value="Globin/Proto"/>
</dbReference>
<evidence type="ECO:0000256" key="4">
    <source>
        <dbReference type="ARBA" id="ARBA00023004"/>
    </source>
</evidence>
<keyword evidence="7" id="KW-1185">Reference proteome</keyword>
<accession>A0A7X0REW4</accession>
<comment type="caution">
    <text evidence="6">The sequence shown here is derived from an EMBL/GenBank/DDBJ whole genome shotgun (WGS) entry which is preliminary data.</text>
</comment>
<sequence length="151" mass="16367">MEPTIYEAVGGYDALVRLAHAWHQRCLADPVASHPFGHPGQHPDHLARLATYWAEALGGPADYSAAMGDESHVERLHAGNGEHHDLDERAIACFEAALGDADLPDDPRLHATLAAYFRWGTGLMARHPDSPDDVPAGLALPHWSWDGPVTT</sequence>
<proteinExistence type="predicted"/>
<dbReference type="InterPro" id="IPR001486">
    <property type="entry name" value="Hemoglobin_trunc"/>
</dbReference>
<evidence type="ECO:0000256" key="3">
    <source>
        <dbReference type="ARBA" id="ARBA00022723"/>
    </source>
</evidence>
<evidence type="ECO:0000256" key="1">
    <source>
        <dbReference type="ARBA" id="ARBA00022448"/>
    </source>
</evidence>
<evidence type="ECO:0000256" key="2">
    <source>
        <dbReference type="ARBA" id="ARBA00022617"/>
    </source>
</evidence>
<dbReference type="GO" id="GO:0046872">
    <property type="term" value="F:metal ion binding"/>
    <property type="evidence" value="ECO:0007669"/>
    <property type="project" value="UniProtKB-KW"/>
</dbReference>
<dbReference type="AlphaFoldDB" id="A0A7X0REW4"/>
<name>A0A7X0REW4_9ACTN</name>
<keyword evidence="3 5" id="KW-0479">Metal-binding</keyword>
<reference evidence="6 7" key="1">
    <citation type="submission" date="2020-08" db="EMBL/GenBank/DDBJ databases">
        <authorList>
            <person name="Seo M.-J."/>
        </authorList>
    </citation>
    <scope>NUCLEOTIDE SEQUENCE [LARGE SCALE GENOMIC DNA]</scope>
    <source>
        <strain evidence="6 7">KIGAM211</strain>
    </source>
</reference>